<evidence type="ECO:0000256" key="7">
    <source>
        <dbReference type="ARBA" id="ARBA00022679"/>
    </source>
</evidence>
<dbReference type="InterPro" id="IPR045031">
    <property type="entry name" value="DHP_synth-like"/>
</dbReference>
<dbReference type="CDD" id="cd00739">
    <property type="entry name" value="DHPS"/>
    <property type="match status" value="1"/>
</dbReference>
<dbReference type="FunFam" id="3.20.20.20:FF:000006">
    <property type="entry name" value="Dihydropteroate synthase"/>
    <property type="match status" value="1"/>
</dbReference>
<comment type="similarity">
    <text evidence="4 12">Belongs to the DHPS family.</text>
</comment>
<dbReference type="GO" id="GO:0004156">
    <property type="term" value="F:dihydropteroate synthase activity"/>
    <property type="evidence" value="ECO:0007669"/>
    <property type="project" value="UniProtKB-EC"/>
</dbReference>
<evidence type="ECO:0000256" key="2">
    <source>
        <dbReference type="ARBA" id="ARBA00001946"/>
    </source>
</evidence>
<dbReference type="InterPro" id="IPR000489">
    <property type="entry name" value="Pterin-binding_dom"/>
</dbReference>
<dbReference type="InterPro" id="IPR011005">
    <property type="entry name" value="Dihydropteroate_synth-like_sf"/>
</dbReference>
<dbReference type="EC" id="2.5.1.15" evidence="5 12"/>
<dbReference type="PROSITE" id="PS00792">
    <property type="entry name" value="DHPS_1"/>
    <property type="match status" value="1"/>
</dbReference>
<dbReference type="GO" id="GO:0005829">
    <property type="term" value="C:cytosol"/>
    <property type="evidence" value="ECO:0007669"/>
    <property type="project" value="TreeGrafter"/>
</dbReference>
<keyword evidence="15" id="KW-1185">Reference proteome</keyword>
<evidence type="ECO:0000259" key="13">
    <source>
        <dbReference type="PROSITE" id="PS50972"/>
    </source>
</evidence>
<evidence type="ECO:0000256" key="4">
    <source>
        <dbReference type="ARBA" id="ARBA00009503"/>
    </source>
</evidence>
<comment type="function">
    <text evidence="12">Catalyzes the condensation of para-aminobenzoate (pABA) with 6-hydroxymethyl-7,8-dihydropterin diphosphate (DHPt-PP) to form 7,8-dihydropteroate (H2Pte), the immediate precursor of folate derivatives.</text>
</comment>
<dbReference type="Gene3D" id="3.20.20.20">
    <property type="entry name" value="Dihydropteroate synthase-like"/>
    <property type="match status" value="1"/>
</dbReference>
<evidence type="ECO:0000256" key="3">
    <source>
        <dbReference type="ARBA" id="ARBA00004763"/>
    </source>
</evidence>
<dbReference type="GO" id="GO:0046656">
    <property type="term" value="P:folic acid biosynthetic process"/>
    <property type="evidence" value="ECO:0007669"/>
    <property type="project" value="UniProtKB-KW"/>
</dbReference>
<keyword evidence="7 12" id="KW-0808">Transferase</keyword>
<dbReference type="PROSITE" id="PS50972">
    <property type="entry name" value="PTERIN_BINDING"/>
    <property type="match status" value="1"/>
</dbReference>
<gene>
    <name evidence="14" type="primary">folP</name>
    <name evidence="14" type="ORF">SCARR_04236</name>
</gene>
<evidence type="ECO:0000313" key="14">
    <source>
        <dbReference type="EMBL" id="VGO22155.1"/>
    </source>
</evidence>
<dbReference type="SUPFAM" id="SSF51717">
    <property type="entry name" value="Dihydropteroate synthetase-like"/>
    <property type="match status" value="1"/>
</dbReference>
<dbReference type="AlphaFoldDB" id="A0A6C2UPF6"/>
<dbReference type="PANTHER" id="PTHR20941">
    <property type="entry name" value="FOLATE SYNTHESIS PROTEINS"/>
    <property type="match status" value="1"/>
</dbReference>
<evidence type="ECO:0000256" key="1">
    <source>
        <dbReference type="ARBA" id="ARBA00000012"/>
    </source>
</evidence>
<sequence>MTNRRTYNWKCRNLTLKLGDRTLVMGILNATPDSFSDGGDFYDINAAVDRALDMEAQGADIIDIGGESTRPGATPVPALEEIKRTLPVIEKIREHSSVPISIDTMKAETAFQALEAGANIINDISAFETDPKMVEVAAQTAAGAVLMHMKGTPQTMQDDPAYANVVQDVRSYLQQRMDFAASHGVGREHLVVDPGIGFGKTLEHNLDVMRRLPDLAECGRPLLVGASRKSFIGQLLGRDNPAERLSGSLGAAAWAVLQGAHILRVHDVIETCDVCRMLDTFVCGEP</sequence>
<evidence type="ECO:0000256" key="12">
    <source>
        <dbReference type="RuleBase" id="RU361205"/>
    </source>
</evidence>
<evidence type="ECO:0000256" key="6">
    <source>
        <dbReference type="ARBA" id="ARBA00016919"/>
    </source>
</evidence>
<dbReference type="PANTHER" id="PTHR20941:SF1">
    <property type="entry name" value="FOLIC ACID SYNTHESIS PROTEIN FOL1"/>
    <property type="match status" value="1"/>
</dbReference>
<evidence type="ECO:0000256" key="10">
    <source>
        <dbReference type="ARBA" id="ARBA00022909"/>
    </source>
</evidence>
<dbReference type="EMBL" id="CAAHFH010000002">
    <property type="protein sequence ID" value="VGO22155.1"/>
    <property type="molecule type" value="Genomic_DNA"/>
</dbReference>
<keyword evidence="9 12" id="KW-0460">Magnesium</keyword>
<evidence type="ECO:0000256" key="9">
    <source>
        <dbReference type="ARBA" id="ARBA00022842"/>
    </source>
</evidence>
<comment type="cofactor">
    <cofactor evidence="2 12">
        <name>Mg(2+)</name>
        <dbReference type="ChEBI" id="CHEBI:18420"/>
    </cofactor>
</comment>
<accession>A0A6C2UPF6</accession>
<evidence type="ECO:0000256" key="8">
    <source>
        <dbReference type="ARBA" id="ARBA00022723"/>
    </source>
</evidence>
<dbReference type="GO" id="GO:0046654">
    <property type="term" value="P:tetrahydrofolate biosynthetic process"/>
    <property type="evidence" value="ECO:0007669"/>
    <property type="project" value="UniProtKB-UniPathway"/>
</dbReference>
<dbReference type="Pfam" id="PF00809">
    <property type="entry name" value="Pterin_bind"/>
    <property type="match status" value="1"/>
</dbReference>
<keyword evidence="10 12" id="KW-0289">Folate biosynthesis</keyword>
<dbReference type="RefSeq" id="WP_136063557.1">
    <property type="nucleotide sequence ID" value="NZ_CAAHFH010000002.1"/>
</dbReference>
<dbReference type="UniPathway" id="UPA00077">
    <property type="reaction ID" value="UER00156"/>
</dbReference>
<feature type="domain" description="Pterin-binding" evidence="13">
    <location>
        <begin position="22"/>
        <end position="276"/>
    </location>
</feature>
<proteinExistence type="inferred from homology"/>
<dbReference type="Proteomes" id="UP000346198">
    <property type="component" value="Unassembled WGS sequence"/>
</dbReference>
<reference evidence="14 15" key="1">
    <citation type="submission" date="2019-04" db="EMBL/GenBank/DDBJ databases">
        <authorList>
            <person name="Van Vliet M D."/>
        </authorList>
    </citation>
    <scope>NUCLEOTIDE SEQUENCE [LARGE SCALE GENOMIC DNA]</scope>
    <source>
        <strain evidence="14 15">F21</strain>
    </source>
</reference>
<dbReference type="InterPro" id="IPR006390">
    <property type="entry name" value="DHP_synth_dom"/>
</dbReference>
<dbReference type="PROSITE" id="PS00793">
    <property type="entry name" value="DHPS_2"/>
    <property type="match status" value="1"/>
</dbReference>
<comment type="catalytic activity">
    <reaction evidence="1">
        <text>(7,8-dihydropterin-6-yl)methyl diphosphate + 4-aminobenzoate = 7,8-dihydropteroate + diphosphate</text>
        <dbReference type="Rhea" id="RHEA:19949"/>
        <dbReference type="ChEBI" id="CHEBI:17836"/>
        <dbReference type="ChEBI" id="CHEBI:17839"/>
        <dbReference type="ChEBI" id="CHEBI:33019"/>
        <dbReference type="ChEBI" id="CHEBI:72950"/>
        <dbReference type="EC" id="2.5.1.15"/>
    </reaction>
</comment>
<keyword evidence="8 12" id="KW-0479">Metal-binding</keyword>
<evidence type="ECO:0000256" key="5">
    <source>
        <dbReference type="ARBA" id="ARBA00012458"/>
    </source>
</evidence>
<name>A0A6C2UPF6_9BACT</name>
<organism evidence="14 15">
    <name type="scientific">Pontiella sulfatireligans</name>
    <dbReference type="NCBI Taxonomy" id="2750658"/>
    <lineage>
        <taxon>Bacteria</taxon>
        <taxon>Pseudomonadati</taxon>
        <taxon>Kiritimatiellota</taxon>
        <taxon>Kiritimatiellia</taxon>
        <taxon>Kiritimatiellales</taxon>
        <taxon>Pontiellaceae</taxon>
        <taxon>Pontiella</taxon>
    </lineage>
</organism>
<comment type="pathway">
    <text evidence="3 12">Cofactor biosynthesis; tetrahydrofolate biosynthesis; 7,8-dihydrofolate from 2-amino-4-hydroxy-6-hydroxymethyl-7,8-dihydropteridine diphosphate and 4-aminobenzoate: step 1/2.</text>
</comment>
<dbReference type="GO" id="GO:0046872">
    <property type="term" value="F:metal ion binding"/>
    <property type="evidence" value="ECO:0007669"/>
    <property type="project" value="UniProtKB-KW"/>
</dbReference>
<protein>
    <recommendedName>
        <fullName evidence="6 12">Dihydropteroate synthase</fullName>
        <shortName evidence="12">DHPS</shortName>
        <ecNumber evidence="5 12">2.5.1.15</ecNumber>
    </recommendedName>
    <alternativeName>
        <fullName evidence="11 12">Dihydropteroate pyrophosphorylase</fullName>
    </alternativeName>
</protein>
<evidence type="ECO:0000256" key="11">
    <source>
        <dbReference type="ARBA" id="ARBA00030193"/>
    </source>
</evidence>
<dbReference type="NCBIfam" id="TIGR01496">
    <property type="entry name" value="DHPS"/>
    <property type="match status" value="1"/>
</dbReference>
<evidence type="ECO:0000313" key="15">
    <source>
        <dbReference type="Proteomes" id="UP000346198"/>
    </source>
</evidence>